<name>A0A433QLZ9_9FUNG</name>
<evidence type="ECO:0000313" key="2">
    <source>
        <dbReference type="EMBL" id="RUS30801.1"/>
    </source>
</evidence>
<protein>
    <submittedName>
        <fullName evidence="2">Uncharacterized protein</fullName>
    </submittedName>
</protein>
<dbReference type="EMBL" id="RBNJ01003553">
    <property type="protein sequence ID" value="RUS30801.1"/>
    <property type="molecule type" value="Genomic_DNA"/>
</dbReference>
<comment type="caution">
    <text evidence="2">The sequence shown here is derived from an EMBL/GenBank/DDBJ whole genome shotgun (WGS) entry which is preliminary data.</text>
</comment>
<dbReference type="Proteomes" id="UP000274822">
    <property type="component" value="Unassembled WGS sequence"/>
</dbReference>
<proteinExistence type="predicted"/>
<accession>A0A433QLZ9</accession>
<reference evidence="2 3" key="1">
    <citation type="journal article" date="2018" name="New Phytol.">
        <title>Phylogenomics of Endogonaceae and evolution of mycorrhizas within Mucoromycota.</title>
        <authorList>
            <person name="Chang Y."/>
            <person name="Desiro A."/>
            <person name="Na H."/>
            <person name="Sandor L."/>
            <person name="Lipzen A."/>
            <person name="Clum A."/>
            <person name="Barry K."/>
            <person name="Grigoriev I.V."/>
            <person name="Martin F.M."/>
            <person name="Stajich J.E."/>
            <person name="Smith M.E."/>
            <person name="Bonito G."/>
            <person name="Spatafora J.W."/>
        </authorList>
    </citation>
    <scope>NUCLEOTIDE SEQUENCE [LARGE SCALE GENOMIC DNA]</scope>
    <source>
        <strain evidence="2 3">AD002</strain>
    </source>
</reference>
<organism evidence="2 3">
    <name type="scientific">Jimgerdemannia flammicorona</name>
    <dbReference type="NCBI Taxonomy" id="994334"/>
    <lineage>
        <taxon>Eukaryota</taxon>
        <taxon>Fungi</taxon>
        <taxon>Fungi incertae sedis</taxon>
        <taxon>Mucoromycota</taxon>
        <taxon>Mucoromycotina</taxon>
        <taxon>Endogonomycetes</taxon>
        <taxon>Endogonales</taxon>
        <taxon>Endogonaceae</taxon>
        <taxon>Jimgerdemannia</taxon>
    </lineage>
</organism>
<keyword evidence="3" id="KW-1185">Reference proteome</keyword>
<gene>
    <name evidence="2" type="ORF">BC938DRAFT_478939</name>
</gene>
<sequence>MLGSGKEEEKDKDGDSAEPADDIAFLAAAEPILSLTLGCDIDSADDDRGRAPRIIQQLIKFSISLRRSICFQVDEFVSAASSSDYSSDSSR</sequence>
<dbReference type="AlphaFoldDB" id="A0A433QLZ9"/>
<evidence type="ECO:0000256" key="1">
    <source>
        <dbReference type="SAM" id="MobiDB-lite"/>
    </source>
</evidence>
<evidence type="ECO:0000313" key="3">
    <source>
        <dbReference type="Proteomes" id="UP000274822"/>
    </source>
</evidence>
<feature type="compositionally biased region" description="Basic and acidic residues" evidence="1">
    <location>
        <begin position="1"/>
        <end position="15"/>
    </location>
</feature>
<feature type="region of interest" description="Disordered" evidence="1">
    <location>
        <begin position="1"/>
        <end position="20"/>
    </location>
</feature>